<proteinExistence type="predicted"/>
<dbReference type="Proteomes" id="UP000243459">
    <property type="component" value="Chromosome 4"/>
</dbReference>
<dbReference type="AlphaFoldDB" id="A0A5P1F8P3"/>
<gene>
    <name evidence="1" type="ORF">A4U43_C04F24360</name>
</gene>
<keyword evidence="2" id="KW-1185">Reference proteome</keyword>
<reference evidence="2" key="1">
    <citation type="journal article" date="2017" name="Nat. Commun.">
        <title>The asparagus genome sheds light on the origin and evolution of a young Y chromosome.</title>
        <authorList>
            <person name="Harkess A."/>
            <person name="Zhou J."/>
            <person name="Xu C."/>
            <person name="Bowers J.E."/>
            <person name="Van der Hulst R."/>
            <person name="Ayyampalayam S."/>
            <person name="Mercati F."/>
            <person name="Riccardi P."/>
            <person name="McKain M.R."/>
            <person name="Kakrana A."/>
            <person name="Tang H."/>
            <person name="Ray J."/>
            <person name="Groenendijk J."/>
            <person name="Arikit S."/>
            <person name="Mathioni S.M."/>
            <person name="Nakano M."/>
            <person name="Shan H."/>
            <person name="Telgmann-Rauber A."/>
            <person name="Kanno A."/>
            <person name="Yue Z."/>
            <person name="Chen H."/>
            <person name="Li W."/>
            <person name="Chen Y."/>
            <person name="Xu X."/>
            <person name="Zhang Y."/>
            <person name="Luo S."/>
            <person name="Chen H."/>
            <person name="Gao J."/>
            <person name="Mao Z."/>
            <person name="Pires J.C."/>
            <person name="Luo M."/>
            <person name="Kudrna D."/>
            <person name="Wing R.A."/>
            <person name="Meyers B.C."/>
            <person name="Yi K."/>
            <person name="Kong H."/>
            <person name="Lavrijsen P."/>
            <person name="Sunseri F."/>
            <person name="Falavigna A."/>
            <person name="Ye Y."/>
            <person name="Leebens-Mack J.H."/>
            <person name="Chen G."/>
        </authorList>
    </citation>
    <scope>NUCLEOTIDE SEQUENCE [LARGE SCALE GENOMIC DNA]</scope>
    <source>
        <strain evidence="2">cv. DH0086</strain>
    </source>
</reference>
<dbReference type="EMBL" id="CM007384">
    <property type="protein sequence ID" value="ONK72880.1"/>
    <property type="molecule type" value="Genomic_DNA"/>
</dbReference>
<sequence length="190" mass="21275">MNAGHDSTVTRFPWAKHLFPNIVYLADMCFLYVSKEPIPLDHYNLVDEEKVDYKADTDTYLTKPDDAGFEGNIGGSTYMLDDESGLENGSGATLYLFLLVASSSSVGNSSTTKRGARTQVGRVGREWDLKAAELQAEMVRLDVVRAQAAPLHPLTLRERVHKDALEVRDSRIAECILVYNLLFIFLLEFL</sequence>
<dbReference type="Gramene" id="ONK72880">
    <property type="protein sequence ID" value="ONK72880"/>
    <property type="gene ID" value="A4U43_C04F24360"/>
</dbReference>
<evidence type="ECO:0000313" key="2">
    <source>
        <dbReference type="Proteomes" id="UP000243459"/>
    </source>
</evidence>
<name>A0A5P1F8P3_ASPOF</name>
<protein>
    <submittedName>
        <fullName evidence="1">Uncharacterized protein</fullName>
    </submittedName>
</protein>
<organism evidence="1 2">
    <name type="scientific">Asparagus officinalis</name>
    <name type="common">Garden asparagus</name>
    <dbReference type="NCBI Taxonomy" id="4686"/>
    <lineage>
        <taxon>Eukaryota</taxon>
        <taxon>Viridiplantae</taxon>
        <taxon>Streptophyta</taxon>
        <taxon>Embryophyta</taxon>
        <taxon>Tracheophyta</taxon>
        <taxon>Spermatophyta</taxon>
        <taxon>Magnoliopsida</taxon>
        <taxon>Liliopsida</taxon>
        <taxon>Asparagales</taxon>
        <taxon>Asparagaceae</taxon>
        <taxon>Asparagoideae</taxon>
        <taxon>Asparagus</taxon>
    </lineage>
</organism>
<evidence type="ECO:0000313" key="1">
    <source>
        <dbReference type="EMBL" id="ONK72880.1"/>
    </source>
</evidence>
<accession>A0A5P1F8P3</accession>